<reference evidence="3 4" key="1">
    <citation type="submission" date="2021-10" db="EMBL/GenBank/DDBJ databases">
        <title>Lutispora strain m25 sp. nov., a thermophilic, non-spore-forming bacterium isolated from a lab-scale methanogenic bioreactor digesting anaerobic sludge.</title>
        <authorList>
            <person name="El Houari A."/>
            <person name="Mcdonald J."/>
        </authorList>
    </citation>
    <scope>NUCLEOTIDE SEQUENCE [LARGE SCALE GENOMIC DNA]</scope>
    <source>
        <strain evidence="4">m25</strain>
    </source>
</reference>
<keyword evidence="1" id="KW-0812">Transmembrane</keyword>
<dbReference type="PROSITE" id="PS50887">
    <property type="entry name" value="GGDEF"/>
    <property type="match status" value="1"/>
</dbReference>
<accession>A0ABT1NBX8</accession>
<name>A0ABT1NBX8_9FIRM</name>
<dbReference type="InterPro" id="IPR029787">
    <property type="entry name" value="Nucleotide_cyclase"/>
</dbReference>
<keyword evidence="1" id="KW-1133">Transmembrane helix</keyword>
<sequence length="513" mass="59939">MDSIRKKFYIYILLFIIIICSISIFIFVYSIKNVESIYEKNVQENIYSLKKGFLKDTVNNVISLIEQAREQNINQYALLADNASKAFHEYYKLDPDKFPDLAIDHFNQDDMREIFEVIIIDNSQNEIIYERLAHPMDAGVLIKDKLGRIKSENPFYYEKTYGIYTVFYAIRMTFIDELTKKHIAYVIHNSTFEDDAYIWVNEVIDYNGGENYAIRRIHPNLKDTEGSYLSTETRDIKGNKPYLTELEGVKDNGEIFFKYYFKRMNSKEISEKLTYSKLYKEYDWIIAMGIHVDDIKAYINKVSSHSQKVITDMFFYILLIIFLMFISGYLWLTRLEKWYYQNSNKALKEEINLDPLIKIYNRRAAQAKLGAIFDSFKRNGSIYAIIIYDVDNFKSINDTYGHDAGDAVLINIAKIINSNIRSTDSLYRWGGEEFLLICEGMKKEHVMDFTQKLLETIEQAEYGQGEERYGVTVSIGISFFEPSDIDYNAAIKRADTALYDAKKSGKNCACLCK</sequence>
<feature type="transmembrane region" description="Helical" evidence="1">
    <location>
        <begin position="313"/>
        <end position="332"/>
    </location>
</feature>
<dbReference type="GO" id="GO:0052621">
    <property type="term" value="F:diguanylate cyclase activity"/>
    <property type="evidence" value="ECO:0007669"/>
    <property type="project" value="UniProtKB-EC"/>
</dbReference>
<protein>
    <submittedName>
        <fullName evidence="3">Diguanylate cyclase</fullName>
        <ecNumber evidence="3">2.7.7.65</ecNumber>
    </submittedName>
</protein>
<evidence type="ECO:0000313" key="3">
    <source>
        <dbReference type="EMBL" id="MCQ1528767.1"/>
    </source>
</evidence>
<dbReference type="PANTHER" id="PTHR45138:SF9">
    <property type="entry name" value="DIGUANYLATE CYCLASE DGCM-RELATED"/>
    <property type="match status" value="1"/>
</dbReference>
<dbReference type="Pfam" id="PF00990">
    <property type="entry name" value="GGDEF"/>
    <property type="match status" value="1"/>
</dbReference>
<evidence type="ECO:0000313" key="4">
    <source>
        <dbReference type="Proteomes" id="UP001651880"/>
    </source>
</evidence>
<dbReference type="InterPro" id="IPR043128">
    <property type="entry name" value="Rev_trsase/Diguanyl_cyclase"/>
</dbReference>
<keyword evidence="1" id="KW-0472">Membrane</keyword>
<dbReference type="NCBIfam" id="TIGR00254">
    <property type="entry name" value="GGDEF"/>
    <property type="match status" value="1"/>
</dbReference>
<keyword evidence="3" id="KW-0808">Transferase</keyword>
<dbReference type="PANTHER" id="PTHR45138">
    <property type="entry name" value="REGULATORY COMPONENTS OF SENSORY TRANSDUCTION SYSTEM"/>
    <property type="match status" value="1"/>
</dbReference>
<evidence type="ECO:0000259" key="2">
    <source>
        <dbReference type="PROSITE" id="PS50887"/>
    </source>
</evidence>
<keyword evidence="3" id="KW-0548">Nucleotidyltransferase</keyword>
<dbReference type="SUPFAM" id="SSF55073">
    <property type="entry name" value="Nucleotide cyclase"/>
    <property type="match status" value="1"/>
</dbReference>
<feature type="transmembrane region" description="Helical" evidence="1">
    <location>
        <begin position="9"/>
        <end position="31"/>
    </location>
</feature>
<dbReference type="EMBL" id="JAJEKE010000002">
    <property type="protein sequence ID" value="MCQ1528767.1"/>
    <property type="molecule type" value="Genomic_DNA"/>
</dbReference>
<proteinExistence type="predicted"/>
<dbReference type="Gene3D" id="3.30.450.20">
    <property type="entry name" value="PAS domain"/>
    <property type="match status" value="1"/>
</dbReference>
<dbReference type="InterPro" id="IPR050469">
    <property type="entry name" value="Diguanylate_Cyclase"/>
</dbReference>
<dbReference type="Proteomes" id="UP001651880">
    <property type="component" value="Unassembled WGS sequence"/>
</dbReference>
<comment type="caution">
    <text evidence="3">The sequence shown here is derived from an EMBL/GenBank/DDBJ whole genome shotgun (WGS) entry which is preliminary data.</text>
</comment>
<dbReference type="EC" id="2.7.7.65" evidence="3"/>
<dbReference type="Pfam" id="PF08269">
    <property type="entry name" value="dCache_2"/>
    <property type="match status" value="1"/>
</dbReference>
<dbReference type="InterPro" id="IPR004010">
    <property type="entry name" value="Double_Cache_2"/>
</dbReference>
<dbReference type="RefSeq" id="WP_255226284.1">
    <property type="nucleotide sequence ID" value="NZ_JAJEKE010000002.1"/>
</dbReference>
<gene>
    <name evidence="3" type="ORF">LJD61_04300</name>
</gene>
<evidence type="ECO:0000256" key="1">
    <source>
        <dbReference type="SAM" id="Phobius"/>
    </source>
</evidence>
<dbReference type="InterPro" id="IPR000160">
    <property type="entry name" value="GGDEF_dom"/>
</dbReference>
<dbReference type="SMART" id="SM00267">
    <property type="entry name" value="GGDEF"/>
    <property type="match status" value="1"/>
</dbReference>
<organism evidence="3 4">
    <name type="scientific">Lutispora saccharofermentans</name>
    <dbReference type="NCBI Taxonomy" id="3024236"/>
    <lineage>
        <taxon>Bacteria</taxon>
        <taxon>Bacillati</taxon>
        <taxon>Bacillota</taxon>
        <taxon>Clostridia</taxon>
        <taxon>Lutisporales</taxon>
        <taxon>Lutisporaceae</taxon>
        <taxon>Lutispora</taxon>
    </lineage>
</organism>
<dbReference type="Gene3D" id="3.30.70.270">
    <property type="match status" value="1"/>
</dbReference>
<feature type="domain" description="GGDEF" evidence="2">
    <location>
        <begin position="381"/>
        <end position="513"/>
    </location>
</feature>
<dbReference type="CDD" id="cd01949">
    <property type="entry name" value="GGDEF"/>
    <property type="match status" value="1"/>
</dbReference>
<keyword evidence="4" id="KW-1185">Reference proteome</keyword>